<dbReference type="OrthoDB" id="5987030at2759"/>
<evidence type="ECO:0008006" key="4">
    <source>
        <dbReference type="Google" id="ProtNLM"/>
    </source>
</evidence>
<protein>
    <recommendedName>
        <fullName evidence="4">CxC3 like cysteine cluster domain-containing protein</fullName>
    </recommendedName>
</protein>
<feature type="region of interest" description="Disordered" evidence="1">
    <location>
        <begin position="188"/>
        <end position="211"/>
    </location>
</feature>
<gene>
    <name evidence="2" type="ORF">APZ42_013729</name>
</gene>
<evidence type="ECO:0000313" key="2">
    <source>
        <dbReference type="EMBL" id="KZS19743.1"/>
    </source>
</evidence>
<sequence>MSPRPAFNTVLTYSKLLSYVKIFFLQRILPALHESSYALQVPRLDTAVNEARTDVVSESEGEPDGDALLYCEALLSSEALLSDDADPAESTGSPAEESGPSAESAGPPAEESGPSDWAWVGYNDPEWTDWGNCTHCTSLIKQFLRDKRDTAVNEAGPDVVSESEVEPDGDALLYCEALLSCEALVSDDADPAESTGSPAEESGPSAESAVLPAEDLRPLATVEIRLRKLFNCKACGKNPLGIHIDGIMKLYRWLSAQGCGLSDLFPGVGFVGDTEFELHEEKINKVKPKVNWKKKKDTCGKAAYKAGKSDAIGRKGLSETSVVFCTCRHNYLLRAVDMLKGETYRHVHYLHDFAYRSGCKFLCYDVVWKYWSFAADISEELEEFKCHTKNMQPFLSRWHGKTHAWYGQILFSGHWLKGACLTTDETTEQTN</sequence>
<name>A0A162QJS6_9CRUS</name>
<dbReference type="PANTHER" id="PTHR33104:SF2">
    <property type="entry name" value="CXC3 LIKE CYSTEINE CLUSTER DOMAIN-CONTAINING PROTEIN"/>
    <property type="match status" value="1"/>
</dbReference>
<dbReference type="EMBL" id="LRGB01000319">
    <property type="protein sequence ID" value="KZS19743.1"/>
    <property type="molecule type" value="Genomic_DNA"/>
</dbReference>
<reference evidence="2 3" key="1">
    <citation type="submission" date="2016-03" db="EMBL/GenBank/DDBJ databases">
        <title>EvidentialGene: Evidence-directed Construction of Genes on Genomes.</title>
        <authorList>
            <person name="Gilbert D.G."/>
            <person name="Choi J.-H."/>
            <person name="Mockaitis K."/>
            <person name="Colbourne J."/>
            <person name="Pfrender M."/>
        </authorList>
    </citation>
    <scope>NUCLEOTIDE SEQUENCE [LARGE SCALE GENOMIC DNA]</scope>
    <source>
        <strain evidence="2 3">Xinb3</strain>
        <tissue evidence="2">Complete organism</tissue>
    </source>
</reference>
<dbReference type="Pfam" id="PF18758">
    <property type="entry name" value="KDZ"/>
    <property type="match status" value="1"/>
</dbReference>
<feature type="compositionally biased region" description="Low complexity" evidence="1">
    <location>
        <begin position="196"/>
        <end position="209"/>
    </location>
</feature>
<dbReference type="Proteomes" id="UP000076858">
    <property type="component" value="Unassembled WGS sequence"/>
</dbReference>
<proteinExistence type="predicted"/>
<dbReference type="PANTHER" id="PTHR33104">
    <property type="entry name" value="SI:DKEY-29D5.2"/>
    <property type="match status" value="1"/>
</dbReference>
<evidence type="ECO:0000313" key="3">
    <source>
        <dbReference type="Proteomes" id="UP000076858"/>
    </source>
</evidence>
<dbReference type="InterPro" id="IPR040521">
    <property type="entry name" value="KDZ"/>
</dbReference>
<comment type="caution">
    <text evidence="2">The sequence shown here is derived from an EMBL/GenBank/DDBJ whole genome shotgun (WGS) entry which is preliminary data.</text>
</comment>
<keyword evidence="3" id="KW-1185">Reference proteome</keyword>
<feature type="region of interest" description="Disordered" evidence="1">
    <location>
        <begin position="84"/>
        <end position="120"/>
    </location>
</feature>
<dbReference type="AlphaFoldDB" id="A0A162QJS6"/>
<evidence type="ECO:0000256" key="1">
    <source>
        <dbReference type="SAM" id="MobiDB-lite"/>
    </source>
</evidence>
<organism evidence="2 3">
    <name type="scientific">Daphnia magna</name>
    <dbReference type="NCBI Taxonomy" id="35525"/>
    <lineage>
        <taxon>Eukaryota</taxon>
        <taxon>Metazoa</taxon>
        <taxon>Ecdysozoa</taxon>
        <taxon>Arthropoda</taxon>
        <taxon>Crustacea</taxon>
        <taxon>Branchiopoda</taxon>
        <taxon>Diplostraca</taxon>
        <taxon>Cladocera</taxon>
        <taxon>Anomopoda</taxon>
        <taxon>Daphniidae</taxon>
        <taxon>Daphnia</taxon>
    </lineage>
</organism>
<accession>A0A162QJS6</accession>
<feature type="compositionally biased region" description="Low complexity" evidence="1">
    <location>
        <begin position="88"/>
        <end position="115"/>
    </location>
</feature>